<evidence type="ECO:0000313" key="7">
    <source>
        <dbReference type="EMBL" id="OHA13928.1"/>
    </source>
</evidence>
<dbReference type="SUPFAM" id="SSF56047">
    <property type="entry name" value="Ribosomal protein S8"/>
    <property type="match status" value="1"/>
</dbReference>
<name>A0A1G2LQL2_9BACT</name>
<accession>A0A1G2LQL2</accession>
<comment type="function">
    <text evidence="5">One of the primary rRNA binding proteins, it binds directly to 16S rRNA central domain where it helps coordinate assembly of the platform of the 30S subunit.</text>
</comment>
<dbReference type="GO" id="GO:1990904">
    <property type="term" value="C:ribonucleoprotein complex"/>
    <property type="evidence" value="ECO:0007669"/>
    <property type="project" value="UniProtKB-KW"/>
</dbReference>
<evidence type="ECO:0000256" key="6">
    <source>
        <dbReference type="RuleBase" id="RU003660"/>
    </source>
</evidence>
<dbReference type="Gene3D" id="3.30.1490.10">
    <property type="match status" value="1"/>
</dbReference>
<protein>
    <recommendedName>
        <fullName evidence="4 5">Small ribosomal subunit protein uS8</fullName>
    </recommendedName>
</protein>
<keyword evidence="5" id="KW-0694">RNA-binding</keyword>
<organism evidence="7 8">
    <name type="scientific">Candidatus Sungbacteria bacterium RIFCSPLOWO2_12_FULL_41_11</name>
    <dbReference type="NCBI Taxonomy" id="1802286"/>
    <lineage>
        <taxon>Bacteria</taxon>
        <taxon>Candidatus Sungiibacteriota</taxon>
    </lineage>
</organism>
<dbReference type="FunFam" id="3.30.1490.10:FF:000001">
    <property type="entry name" value="30S ribosomal protein S8"/>
    <property type="match status" value="1"/>
</dbReference>
<evidence type="ECO:0000256" key="4">
    <source>
        <dbReference type="ARBA" id="ARBA00035258"/>
    </source>
</evidence>
<dbReference type="AlphaFoldDB" id="A0A1G2LQL2"/>
<comment type="similarity">
    <text evidence="1 5 6">Belongs to the universal ribosomal protein uS8 family.</text>
</comment>
<reference evidence="7 8" key="1">
    <citation type="journal article" date="2016" name="Nat. Commun.">
        <title>Thousands of microbial genomes shed light on interconnected biogeochemical processes in an aquifer system.</title>
        <authorList>
            <person name="Anantharaman K."/>
            <person name="Brown C.T."/>
            <person name="Hug L.A."/>
            <person name="Sharon I."/>
            <person name="Castelle C.J."/>
            <person name="Probst A.J."/>
            <person name="Thomas B.C."/>
            <person name="Singh A."/>
            <person name="Wilkins M.J."/>
            <person name="Karaoz U."/>
            <person name="Brodie E.L."/>
            <person name="Williams K.H."/>
            <person name="Hubbard S.S."/>
            <person name="Banfield J.F."/>
        </authorList>
    </citation>
    <scope>NUCLEOTIDE SEQUENCE [LARGE SCALE GENOMIC DNA]</scope>
</reference>
<evidence type="ECO:0000256" key="3">
    <source>
        <dbReference type="ARBA" id="ARBA00023274"/>
    </source>
</evidence>
<dbReference type="InterPro" id="IPR047863">
    <property type="entry name" value="Ribosomal_uS8_CS"/>
</dbReference>
<dbReference type="InterPro" id="IPR000630">
    <property type="entry name" value="Ribosomal_uS8"/>
</dbReference>
<dbReference type="GO" id="GO:0006412">
    <property type="term" value="P:translation"/>
    <property type="evidence" value="ECO:0007669"/>
    <property type="project" value="UniProtKB-UniRule"/>
</dbReference>
<dbReference type="HAMAP" id="MF_01302_B">
    <property type="entry name" value="Ribosomal_uS8_B"/>
    <property type="match status" value="1"/>
</dbReference>
<evidence type="ECO:0000313" key="8">
    <source>
        <dbReference type="Proteomes" id="UP000177171"/>
    </source>
</evidence>
<evidence type="ECO:0000256" key="2">
    <source>
        <dbReference type="ARBA" id="ARBA00022980"/>
    </source>
</evidence>
<evidence type="ECO:0000256" key="1">
    <source>
        <dbReference type="ARBA" id="ARBA00006471"/>
    </source>
</evidence>
<proteinExistence type="inferred from homology"/>
<dbReference type="EMBL" id="MHQY01000015">
    <property type="protein sequence ID" value="OHA13928.1"/>
    <property type="molecule type" value="Genomic_DNA"/>
</dbReference>
<dbReference type="NCBIfam" id="NF001109">
    <property type="entry name" value="PRK00136.1"/>
    <property type="match status" value="1"/>
</dbReference>
<dbReference type="Gene3D" id="3.30.1370.30">
    <property type="match status" value="1"/>
</dbReference>
<dbReference type="GO" id="GO:0003735">
    <property type="term" value="F:structural constituent of ribosome"/>
    <property type="evidence" value="ECO:0007669"/>
    <property type="project" value="InterPro"/>
</dbReference>
<keyword evidence="3 5" id="KW-0687">Ribonucleoprotein</keyword>
<evidence type="ECO:0000256" key="5">
    <source>
        <dbReference type="HAMAP-Rule" id="MF_01302"/>
    </source>
</evidence>
<dbReference type="InterPro" id="IPR035987">
    <property type="entry name" value="Ribosomal_uS8_sf"/>
</dbReference>
<dbReference type="GO" id="GO:0005840">
    <property type="term" value="C:ribosome"/>
    <property type="evidence" value="ECO:0007669"/>
    <property type="project" value="UniProtKB-KW"/>
</dbReference>
<keyword evidence="5" id="KW-0699">rRNA-binding</keyword>
<dbReference type="PANTHER" id="PTHR11758">
    <property type="entry name" value="40S RIBOSOMAL PROTEIN S15A"/>
    <property type="match status" value="1"/>
</dbReference>
<sequence>MSHVTRVDNIANMLTKIRNSYKAGHKTVDVSFSRINGEIADILKKNKFIDDFEKRGKKIKKHLELALSYKEKIPAIEEIKRISKPGKKVYIGKNDLYSVKHGYGIAIISTSKGVMTNKEAKKHGVGGEVIAEVW</sequence>
<keyword evidence="2 5" id="KW-0689">Ribosomal protein</keyword>
<dbReference type="GO" id="GO:0019843">
    <property type="term" value="F:rRNA binding"/>
    <property type="evidence" value="ECO:0007669"/>
    <property type="project" value="UniProtKB-UniRule"/>
</dbReference>
<dbReference type="GO" id="GO:0005737">
    <property type="term" value="C:cytoplasm"/>
    <property type="evidence" value="ECO:0007669"/>
    <property type="project" value="UniProtKB-ARBA"/>
</dbReference>
<dbReference type="Proteomes" id="UP000177171">
    <property type="component" value="Unassembled WGS sequence"/>
</dbReference>
<dbReference type="Pfam" id="PF00410">
    <property type="entry name" value="Ribosomal_S8"/>
    <property type="match status" value="1"/>
</dbReference>
<comment type="subunit">
    <text evidence="5">Part of the 30S ribosomal subunit. Contacts proteins S5 and S12.</text>
</comment>
<gene>
    <name evidence="5" type="primary">rpsH</name>
    <name evidence="7" type="ORF">A3G49_01670</name>
</gene>
<dbReference type="PROSITE" id="PS00053">
    <property type="entry name" value="RIBOSOMAL_S8"/>
    <property type="match status" value="1"/>
</dbReference>
<comment type="caution">
    <text evidence="7">The sequence shown here is derived from an EMBL/GenBank/DDBJ whole genome shotgun (WGS) entry which is preliminary data.</text>
</comment>